<dbReference type="InterPro" id="IPR015424">
    <property type="entry name" value="PyrdxlP-dep_Trfase"/>
</dbReference>
<dbReference type="OrthoDB" id="425114at2759"/>
<dbReference type="EMBL" id="KQ965762">
    <property type="protein sequence ID" value="KXS15441.1"/>
    <property type="molecule type" value="Genomic_DNA"/>
</dbReference>
<evidence type="ECO:0000256" key="3">
    <source>
        <dbReference type="RuleBase" id="RU003560"/>
    </source>
</evidence>
<dbReference type="Proteomes" id="UP000070544">
    <property type="component" value="Unassembled WGS sequence"/>
</dbReference>
<dbReference type="AlphaFoldDB" id="A0A139AF52"/>
<accession>A0A139AF52</accession>
<dbReference type="PANTHER" id="PTHR43713:SF3">
    <property type="entry name" value="GLUTAMATE-1-SEMIALDEHYDE 2,1-AMINOMUTASE 1, CHLOROPLASTIC-RELATED"/>
    <property type="match status" value="1"/>
</dbReference>
<evidence type="ECO:0000313" key="6">
    <source>
        <dbReference type="Proteomes" id="UP000070544"/>
    </source>
</evidence>
<gene>
    <name evidence="5" type="ORF">M427DRAFT_155372</name>
</gene>
<comment type="similarity">
    <text evidence="3">Belongs to the class-III pyridoxal-phosphate-dependent aminotransferase family.</text>
</comment>
<dbReference type="OMA" id="NFGMVEP"/>
<evidence type="ECO:0000256" key="2">
    <source>
        <dbReference type="ARBA" id="ARBA00022898"/>
    </source>
</evidence>
<dbReference type="InterPro" id="IPR015421">
    <property type="entry name" value="PyrdxlP-dep_Trfase_major"/>
</dbReference>
<dbReference type="InterPro" id="IPR015422">
    <property type="entry name" value="PyrdxlP-dep_Trfase_small"/>
</dbReference>
<feature type="region of interest" description="Disordered" evidence="4">
    <location>
        <begin position="19"/>
        <end position="44"/>
    </location>
</feature>
<reference evidence="5 6" key="1">
    <citation type="journal article" date="2015" name="Genome Biol. Evol.">
        <title>Phylogenomic analyses indicate that early fungi evolved digesting cell walls of algal ancestors of land plants.</title>
        <authorList>
            <person name="Chang Y."/>
            <person name="Wang S."/>
            <person name="Sekimoto S."/>
            <person name="Aerts A.L."/>
            <person name="Choi C."/>
            <person name="Clum A."/>
            <person name="LaButti K.M."/>
            <person name="Lindquist E.A."/>
            <person name="Yee Ngan C."/>
            <person name="Ohm R.A."/>
            <person name="Salamov A.A."/>
            <person name="Grigoriev I.V."/>
            <person name="Spatafora J.W."/>
            <person name="Berbee M.L."/>
        </authorList>
    </citation>
    <scope>NUCLEOTIDE SEQUENCE [LARGE SCALE GENOMIC DNA]</scope>
    <source>
        <strain evidence="5 6">JEL478</strain>
    </source>
</reference>
<keyword evidence="2 3" id="KW-0663">Pyridoxal phosphate</keyword>
<organism evidence="5 6">
    <name type="scientific">Gonapodya prolifera (strain JEL478)</name>
    <name type="common">Monoblepharis prolifera</name>
    <dbReference type="NCBI Taxonomy" id="1344416"/>
    <lineage>
        <taxon>Eukaryota</taxon>
        <taxon>Fungi</taxon>
        <taxon>Fungi incertae sedis</taxon>
        <taxon>Chytridiomycota</taxon>
        <taxon>Chytridiomycota incertae sedis</taxon>
        <taxon>Monoblepharidomycetes</taxon>
        <taxon>Monoblepharidales</taxon>
        <taxon>Gonapodyaceae</taxon>
        <taxon>Gonapodya</taxon>
    </lineage>
</organism>
<dbReference type="GO" id="GO:0008483">
    <property type="term" value="F:transaminase activity"/>
    <property type="evidence" value="ECO:0007669"/>
    <property type="project" value="InterPro"/>
</dbReference>
<dbReference type="GO" id="GO:0030170">
    <property type="term" value="F:pyridoxal phosphate binding"/>
    <property type="evidence" value="ECO:0007669"/>
    <property type="project" value="InterPro"/>
</dbReference>
<dbReference type="STRING" id="1344416.A0A139AF52"/>
<dbReference type="PANTHER" id="PTHR43713">
    <property type="entry name" value="GLUTAMATE-1-SEMIALDEHYDE 2,1-AMINOMUTASE"/>
    <property type="match status" value="1"/>
</dbReference>
<dbReference type="Gene3D" id="3.40.640.10">
    <property type="entry name" value="Type I PLP-dependent aspartate aminotransferase-like (Major domain)"/>
    <property type="match status" value="2"/>
</dbReference>
<sequence length="373" mass="40988">MSVFSPKVEAALAEAKSQYTNRKPRSQAHFVSDATQKMPGGSTRNSLANPPFPIFIQRGWENRLLDIDGHEYLDVFGDATAGIYGHSHPVIQSAVKRSLETGLKLGAHLISEARFAETVCERFGFDMHGADTACAILEVMLGGGGCIPVTREFVNMLREEARRLGVCLILYEVMTSRLSPGGIAPLYAVVPDLKTLGKSVGGGTSFGSWGGSRRFMSIYDMRNPTAIPHAGTYNNNTLLMTVGQAALTEPGAYTKENCARLNEYGDKLRVALNEVARKYGAPMVFTGMGSMIGTHFTDKKETSFLVLREPLFFDLNVTGIWASRGGTMSLSLPFLDHGDSDARRVVEAVEEWVVRRREVLELFKVELRRTAKL</sequence>
<comment type="cofactor">
    <cofactor evidence="1">
        <name>pyridoxal 5'-phosphate</name>
        <dbReference type="ChEBI" id="CHEBI:597326"/>
    </cofactor>
</comment>
<evidence type="ECO:0000256" key="4">
    <source>
        <dbReference type="SAM" id="MobiDB-lite"/>
    </source>
</evidence>
<keyword evidence="5" id="KW-0808">Transferase</keyword>
<proteinExistence type="inferred from homology"/>
<dbReference type="InterPro" id="IPR005814">
    <property type="entry name" value="Aminotrans_3"/>
</dbReference>
<evidence type="ECO:0000256" key="1">
    <source>
        <dbReference type="ARBA" id="ARBA00001933"/>
    </source>
</evidence>
<keyword evidence="6" id="KW-1185">Reference proteome</keyword>
<name>A0A139AF52_GONPJ</name>
<evidence type="ECO:0000313" key="5">
    <source>
        <dbReference type="EMBL" id="KXS15441.1"/>
    </source>
</evidence>
<dbReference type="Gene3D" id="3.90.1150.10">
    <property type="entry name" value="Aspartate Aminotransferase, domain 1"/>
    <property type="match status" value="2"/>
</dbReference>
<dbReference type="Pfam" id="PF00202">
    <property type="entry name" value="Aminotran_3"/>
    <property type="match status" value="1"/>
</dbReference>
<protein>
    <submittedName>
        <fullName evidence="5">PLP-dependent transferase</fullName>
    </submittedName>
</protein>
<dbReference type="SUPFAM" id="SSF53383">
    <property type="entry name" value="PLP-dependent transferases"/>
    <property type="match status" value="1"/>
</dbReference>